<evidence type="ECO:0000256" key="4">
    <source>
        <dbReference type="SAM" id="MobiDB-lite"/>
    </source>
</evidence>
<feature type="compositionally biased region" description="Basic and acidic residues" evidence="4">
    <location>
        <begin position="18"/>
        <end position="28"/>
    </location>
</feature>
<dbReference type="InterPro" id="IPR002013">
    <property type="entry name" value="SAC_dom"/>
</dbReference>
<name>A0A8H3AKG9_9AGAM</name>
<organism evidence="6 7">
    <name type="scientific">Rhizoctonia solani</name>
    <dbReference type="NCBI Taxonomy" id="456999"/>
    <lineage>
        <taxon>Eukaryota</taxon>
        <taxon>Fungi</taxon>
        <taxon>Dikarya</taxon>
        <taxon>Basidiomycota</taxon>
        <taxon>Agaricomycotina</taxon>
        <taxon>Agaricomycetes</taxon>
        <taxon>Cantharellales</taxon>
        <taxon>Ceratobasidiaceae</taxon>
        <taxon>Rhizoctonia</taxon>
    </lineage>
</organism>
<feature type="domain" description="SAC" evidence="5">
    <location>
        <begin position="305"/>
        <end position="696"/>
    </location>
</feature>
<keyword evidence="3" id="KW-0472">Membrane</keyword>
<comment type="caution">
    <text evidence="6">The sequence shown here is derived from an EMBL/GenBank/DDBJ whole genome shotgun (WGS) entry which is preliminary data.</text>
</comment>
<dbReference type="Proteomes" id="UP000663843">
    <property type="component" value="Unassembled WGS sequence"/>
</dbReference>
<dbReference type="PANTHER" id="PTHR45738">
    <property type="entry name" value="POLYPHOSPHOINOSITIDE PHOSPHATASE"/>
    <property type="match status" value="1"/>
</dbReference>
<accession>A0A8H3AKG9</accession>
<sequence length="1020" mass="114765">MSTPSSNATLVGSSDSELTPRPESDGLEVHPWSQTPPSRESPYIGFNDDSKSSLKALSSVPKLDIGQPSGTKSTIGSGLAEPSLPQGLNSSGSLASPASPAPSMSYALPRPPEYGSLPGAIRSTYSIATSSSAHTSGAKTAGLHHRGSATFAPSYAPSADPNTSRPLILNKFVLYENKRKLYVVATGASDSRYRMLRIDRSASEELVVTEDEAVYTEREITEVLRMLEDGNKVSGGLNKVQEFHGIVGFVRFTAGWYIVLITKRSVRALMGGHYIYHCEDTSIYKICPTMKVDNPSEEARLLAQFRGVDLGRNFYFSYTYDVTSTLQHNLTKFGYKACPQISKTPYFNDRYAWNHYLLSNAFPLHEHNGGLADWKAKSPWVIPMIYGHVDQAKLSVFGRIIYITLIARRSRHFAGVRYLKRGVDEEGNVANEVETEQIVSEASTTGFYGPPERFREGILETGWVRVPNPRYTSYVQHRGSIPIFWTQDTTNLNPKPPIEITVVDPFYAPAGRHFDRLFARYGTPIMVLNLIKSREPQPRESKLLHEFGACVEYLNQFLPEGKKIMYEAWDMSQAYKGKKQDVISYLEDYAEMSINLTGFFHSGSEPFSHKLRSESEAVPYRDTMLVQNGVCRTNCVDCLDRTNAAQFVFGKRALGHQLYALGIVETPHLEFDSDAVNMLTEMYHDHGDTIALQYAGGALVNRVESYRRMPHWNSHSRDVIENMRRFYANSVLDADKQASIDVFLGIRNDCKPCEPPERRTYQQWFHPENLEPVFVPEQCSSALCDFAQTRADFWDEYYRPKIFTSLQKHFAFSMSGSSKLTGDKKLSEPENSPFIPRVAAPSMQPPKLMQGVRRWMGSSQGSSKRKPNAIMIPPKAQPAENPLEVLDPHSVEGMVAGALSPTVSEREEKEYQRRAPSLDFNRYFSKLIIVRYIEQHSDLMDTAGSIEQIGQDDYDLYLREVQIGHGELDDLDVPEKCHKMYNAYAQSAAGPPEVASRAKETLDKTRQYVNSSRPQHVVYY</sequence>
<feature type="region of interest" description="Disordered" evidence="4">
    <location>
        <begin position="819"/>
        <end position="841"/>
    </location>
</feature>
<dbReference type="PROSITE" id="PS50275">
    <property type="entry name" value="SAC"/>
    <property type="match status" value="1"/>
</dbReference>
<keyword evidence="2" id="KW-0378">Hydrolase</keyword>
<dbReference type="InterPro" id="IPR043573">
    <property type="entry name" value="Fig4-like"/>
</dbReference>
<evidence type="ECO:0000256" key="3">
    <source>
        <dbReference type="ARBA" id="ARBA00023136"/>
    </source>
</evidence>
<dbReference type="PANTHER" id="PTHR45738:SF5">
    <property type="entry name" value="POLYPHOSPHOINOSITIDE PHOSPHATASE"/>
    <property type="match status" value="1"/>
</dbReference>
<evidence type="ECO:0000256" key="2">
    <source>
        <dbReference type="ARBA" id="ARBA00022801"/>
    </source>
</evidence>
<dbReference type="EMBL" id="CAJMWT010001939">
    <property type="protein sequence ID" value="CAE6426287.1"/>
    <property type="molecule type" value="Genomic_DNA"/>
</dbReference>
<dbReference type="Pfam" id="PF02383">
    <property type="entry name" value="Syja_N"/>
    <property type="match status" value="1"/>
</dbReference>
<evidence type="ECO:0000256" key="1">
    <source>
        <dbReference type="ARBA" id="ARBA00004308"/>
    </source>
</evidence>
<proteinExistence type="predicted"/>
<evidence type="ECO:0000259" key="5">
    <source>
        <dbReference type="PROSITE" id="PS50275"/>
    </source>
</evidence>
<feature type="compositionally biased region" description="Polar residues" evidence="4">
    <location>
        <begin position="1"/>
        <end position="17"/>
    </location>
</feature>
<feature type="compositionally biased region" description="Low complexity" evidence="4">
    <location>
        <begin position="90"/>
        <end position="108"/>
    </location>
</feature>
<dbReference type="AlphaFoldDB" id="A0A8H3AKG9"/>
<reference evidence="6" key="1">
    <citation type="submission" date="2021-01" db="EMBL/GenBank/DDBJ databases">
        <authorList>
            <person name="Kaushik A."/>
        </authorList>
    </citation>
    <scope>NUCLEOTIDE SEQUENCE</scope>
    <source>
        <strain evidence="6">AG2-2IIIB</strain>
    </source>
</reference>
<comment type="subcellular location">
    <subcellularLocation>
        <location evidence="1">Endomembrane system</location>
    </subcellularLocation>
</comment>
<evidence type="ECO:0000313" key="7">
    <source>
        <dbReference type="Proteomes" id="UP000663843"/>
    </source>
</evidence>
<feature type="region of interest" description="Disordered" evidence="4">
    <location>
        <begin position="1"/>
        <end position="110"/>
    </location>
</feature>
<evidence type="ECO:0000313" key="6">
    <source>
        <dbReference type="EMBL" id="CAE6426287.1"/>
    </source>
</evidence>
<protein>
    <recommendedName>
        <fullName evidence="5">SAC domain-containing protein</fullName>
    </recommendedName>
</protein>
<dbReference type="GO" id="GO:0046856">
    <property type="term" value="P:phosphatidylinositol dephosphorylation"/>
    <property type="evidence" value="ECO:0007669"/>
    <property type="project" value="InterPro"/>
</dbReference>
<feature type="compositionally biased region" description="Low complexity" evidence="4">
    <location>
        <begin position="53"/>
        <end position="63"/>
    </location>
</feature>
<gene>
    <name evidence="6" type="ORF">RDB_LOCUS58774</name>
</gene>
<dbReference type="GO" id="GO:0012505">
    <property type="term" value="C:endomembrane system"/>
    <property type="evidence" value="ECO:0007669"/>
    <property type="project" value="UniProtKB-SubCell"/>
</dbReference>
<dbReference type="GO" id="GO:0043813">
    <property type="term" value="F:phosphatidylinositol-3,5-bisphosphate 5-phosphatase activity"/>
    <property type="evidence" value="ECO:0007669"/>
    <property type="project" value="InterPro"/>
</dbReference>